<dbReference type="InterPro" id="IPR036388">
    <property type="entry name" value="WH-like_DNA-bd_sf"/>
</dbReference>
<dbReference type="InterPro" id="IPR008920">
    <property type="entry name" value="TF_FadR/GntR_C"/>
</dbReference>
<dbReference type="Pfam" id="PF07729">
    <property type="entry name" value="FCD"/>
    <property type="match status" value="1"/>
</dbReference>
<dbReference type="SUPFAM" id="SSF46785">
    <property type="entry name" value="Winged helix' DNA-binding domain"/>
    <property type="match status" value="1"/>
</dbReference>
<dbReference type="EMBL" id="JACOPE010000001">
    <property type="protein sequence ID" value="MBC5684656.1"/>
    <property type="molecule type" value="Genomic_DNA"/>
</dbReference>
<dbReference type="CDD" id="cd07377">
    <property type="entry name" value="WHTH_GntR"/>
    <property type="match status" value="1"/>
</dbReference>
<evidence type="ECO:0000256" key="3">
    <source>
        <dbReference type="ARBA" id="ARBA00023163"/>
    </source>
</evidence>
<dbReference type="InterPro" id="IPR011711">
    <property type="entry name" value="GntR_C"/>
</dbReference>
<dbReference type="PROSITE" id="PS50949">
    <property type="entry name" value="HTH_GNTR"/>
    <property type="match status" value="1"/>
</dbReference>
<dbReference type="Gene3D" id="1.20.120.530">
    <property type="entry name" value="GntR ligand-binding domain-like"/>
    <property type="match status" value="1"/>
</dbReference>
<organism evidence="5 6">
    <name type="scientific">Ruminococcus hominis</name>
    <dbReference type="NCBI Taxonomy" id="2763065"/>
    <lineage>
        <taxon>Bacteria</taxon>
        <taxon>Bacillati</taxon>
        <taxon>Bacillota</taxon>
        <taxon>Clostridia</taxon>
        <taxon>Eubacteriales</taxon>
        <taxon>Oscillospiraceae</taxon>
        <taxon>Ruminococcus</taxon>
    </lineage>
</organism>
<evidence type="ECO:0000259" key="4">
    <source>
        <dbReference type="PROSITE" id="PS50949"/>
    </source>
</evidence>
<proteinExistence type="predicted"/>
<dbReference type="InterPro" id="IPR000524">
    <property type="entry name" value="Tscrpt_reg_HTH_GntR"/>
</dbReference>
<evidence type="ECO:0000256" key="1">
    <source>
        <dbReference type="ARBA" id="ARBA00023015"/>
    </source>
</evidence>
<keyword evidence="3" id="KW-0804">Transcription</keyword>
<evidence type="ECO:0000313" key="5">
    <source>
        <dbReference type="EMBL" id="MBC5684656.1"/>
    </source>
</evidence>
<dbReference type="Pfam" id="PF00392">
    <property type="entry name" value="GntR"/>
    <property type="match status" value="1"/>
</dbReference>
<keyword evidence="2" id="KW-0238">DNA-binding</keyword>
<keyword evidence="1" id="KW-0805">Transcription regulation</keyword>
<dbReference type="Gene3D" id="1.10.10.10">
    <property type="entry name" value="Winged helix-like DNA-binding domain superfamily/Winged helix DNA-binding domain"/>
    <property type="match status" value="1"/>
</dbReference>
<sequence>MEFQKISSPSLRELFVEQLQHMILSGKLKIGEKLPSERQLAEMMQVSRAVVNGGISDLEKMGFVHVKARSGTYVADYRRKGTIETLLAIMKYNGGSLRNEEIRSIFEVRIALDTLAARLCVDSLSDEQIDILYEKVCEMKDAQKMSEAVQAAFEFQHEFALMSNNALIPLIIQSFKSPIFAMWERYCALYGLEALYENNYKMWTYIANRDTEGVIKWVESSMKNCIEGNQQIYYE</sequence>
<dbReference type="SMART" id="SM00345">
    <property type="entry name" value="HTH_GNTR"/>
    <property type="match status" value="1"/>
</dbReference>
<dbReference type="InterPro" id="IPR036390">
    <property type="entry name" value="WH_DNA-bd_sf"/>
</dbReference>
<dbReference type="RefSeq" id="WP_118724081.1">
    <property type="nucleotide sequence ID" value="NZ_JACOPE010000001.1"/>
</dbReference>
<dbReference type="Proteomes" id="UP000631576">
    <property type="component" value="Unassembled WGS sequence"/>
</dbReference>
<dbReference type="PANTHER" id="PTHR43537">
    <property type="entry name" value="TRANSCRIPTIONAL REGULATOR, GNTR FAMILY"/>
    <property type="match status" value="1"/>
</dbReference>
<reference evidence="5 6" key="1">
    <citation type="submission" date="2020-08" db="EMBL/GenBank/DDBJ databases">
        <title>Genome public.</title>
        <authorList>
            <person name="Liu C."/>
            <person name="Sun Q."/>
        </authorList>
    </citation>
    <scope>NUCLEOTIDE SEQUENCE [LARGE SCALE GENOMIC DNA]</scope>
    <source>
        <strain evidence="5 6">NSJ-13</strain>
    </source>
</reference>
<dbReference type="PANTHER" id="PTHR43537:SF43">
    <property type="entry name" value="GNTR-FAMILY TRANSCRIPTIONAL REGULATOR"/>
    <property type="match status" value="1"/>
</dbReference>
<name>A0ABR7GB44_9FIRM</name>
<protein>
    <submittedName>
        <fullName evidence="5">FadR family transcriptional regulator</fullName>
    </submittedName>
</protein>
<keyword evidence="6" id="KW-1185">Reference proteome</keyword>
<accession>A0ABR7GB44</accession>
<dbReference type="SMART" id="SM00895">
    <property type="entry name" value="FCD"/>
    <property type="match status" value="1"/>
</dbReference>
<comment type="caution">
    <text evidence="5">The sequence shown here is derived from an EMBL/GenBank/DDBJ whole genome shotgun (WGS) entry which is preliminary data.</text>
</comment>
<evidence type="ECO:0000313" key="6">
    <source>
        <dbReference type="Proteomes" id="UP000631576"/>
    </source>
</evidence>
<dbReference type="PRINTS" id="PR00035">
    <property type="entry name" value="HTHGNTR"/>
</dbReference>
<dbReference type="SUPFAM" id="SSF48008">
    <property type="entry name" value="GntR ligand-binding domain-like"/>
    <property type="match status" value="1"/>
</dbReference>
<evidence type="ECO:0000256" key="2">
    <source>
        <dbReference type="ARBA" id="ARBA00023125"/>
    </source>
</evidence>
<feature type="domain" description="HTH gntR-type" evidence="4">
    <location>
        <begin position="9"/>
        <end position="77"/>
    </location>
</feature>
<gene>
    <name evidence="5" type="ORF">H8S40_14140</name>
</gene>